<dbReference type="Pfam" id="PF06127">
    <property type="entry name" value="Mpo1-like"/>
    <property type="match status" value="1"/>
</dbReference>
<comment type="caution">
    <text evidence="2">The sequence shown here is derived from an EMBL/GenBank/DDBJ whole genome shotgun (WGS) entry which is preliminary data.</text>
</comment>
<dbReference type="GO" id="GO:0005783">
    <property type="term" value="C:endoplasmic reticulum"/>
    <property type="evidence" value="ECO:0007669"/>
    <property type="project" value="TreeGrafter"/>
</dbReference>
<feature type="transmembrane region" description="Helical" evidence="1">
    <location>
        <begin position="26"/>
        <end position="46"/>
    </location>
</feature>
<sequence>MAKQLIDLETHFAVYTAHHTHPVNSMAHSLFVWPIVFSIFMLLHLTPPIIKFPVLEQLDLAFVLATVYCVTYMLLDRRAGFLASILCLFCLISSGSLVNRLGFPLSLKVALALQLFCTTGPVIGHGAFEKQAPATGYLPHVFLMEPFFIFLEALHKLFNYEPYPCFYANVNKKIESNLKQWQTTKLVKMS</sequence>
<name>A0A833QKV1_9POAL</name>
<accession>A0A833QKV1</accession>
<dbReference type="GO" id="GO:0016020">
    <property type="term" value="C:membrane"/>
    <property type="evidence" value="ECO:0007669"/>
    <property type="project" value="GOC"/>
</dbReference>
<dbReference type="PANTHER" id="PTHR28026">
    <property type="entry name" value="DUF962 DOMAIN PROTEIN (AFU_ORTHOLOGUE AFUA_8G05310)"/>
    <property type="match status" value="1"/>
</dbReference>
<feature type="transmembrane region" description="Helical" evidence="1">
    <location>
        <begin position="58"/>
        <end position="75"/>
    </location>
</feature>
<dbReference type="InterPro" id="IPR009305">
    <property type="entry name" value="Mpo1-like"/>
</dbReference>
<protein>
    <submittedName>
        <fullName evidence="2">Endoplasmic reticulum membrane protein C16E8.02</fullName>
    </submittedName>
</protein>
<dbReference type="PANTHER" id="PTHR28026:SF5">
    <property type="entry name" value="OS08G0433600 PROTEIN"/>
    <property type="match status" value="1"/>
</dbReference>
<organism evidence="2 3">
    <name type="scientific">Carex littledalei</name>
    <dbReference type="NCBI Taxonomy" id="544730"/>
    <lineage>
        <taxon>Eukaryota</taxon>
        <taxon>Viridiplantae</taxon>
        <taxon>Streptophyta</taxon>
        <taxon>Embryophyta</taxon>
        <taxon>Tracheophyta</taxon>
        <taxon>Spermatophyta</taxon>
        <taxon>Magnoliopsida</taxon>
        <taxon>Liliopsida</taxon>
        <taxon>Poales</taxon>
        <taxon>Cyperaceae</taxon>
        <taxon>Cyperoideae</taxon>
        <taxon>Cariceae</taxon>
        <taxon>Carex</taxon>
        <taxon>Carex subgen. Euthyceras</taxon>
    </lineage>
</organism>
<dbReference type="Proteomes" id="UP000623129">
    <property type="component" value="Unassembled WGS sequence"/>
</dbReference>
<keyword evidence="1" id="KW-0812">Transmembrane</keyword>
<keyword evidence="3" id="KW-1185">Reference proteome</keyword>
<keyword evidence="1" id="KW-1133">Transmembrane helix</keyword>
<evidence type="ECO:0000256" key="1">
    <source>
        <dbReference type="SAM" id="Phobius"/>
    </source>
</evidence>
<dbReference type="OrthoDB" id="2124888at2759"/>
<proteinExistence type="predicted"/>
<dbReference type="GO" id="GO:0046521">
    <property type="term" value="P:sphingoid catabolic process"/>
    <property type="evidence" value="ECO:0007669"/>
    <property type="project" value="TreeGrafter"/>
</dbReference>
<keyword evidence="1" id="KW-0472">Membrane</keyword>
<gene>
    <name evidence="2" type="ORF">FCM35_KLT11684</name>
</gene>
<evidence type="ECO:0000313" key="3">
    <source>
        <dbReference type="Proteomes" id="UP000623129"/>
    </source>
</evidence>
<dbReference type="AlphaFoldDB" id="A0A833QKV1"/>
<reference evidence="2" key="1">
    <citation type="submission" date="2020-01" db="EMBL/GenBank/DDBJ databases">
        <title>Genome sequence of Kobresia littledalei, the first chromosome-level genome in the family Cyperaceae.</title>
        <authorList>
            <person name="Qu G."/>
        </authorList>
    </citation>
    <scope>NUCLEOTIDE SEQUENCE</scope>
    <source>
        <strain evidence="2">C.B.Clarke</strain>
        <tissue evidence="2">Leaf</tissue>
    </source>
</reference>
<dbReference type="EMBL" id="SWLB01000022">
    <property type="protein sequence ID" value="KAF3324217.1"/>
    <property type="molecule type" value="Genomic_DNA"/>
</dbReference>
<evidence type="ECO:0000313" key="2">
    <source>
        <dbReference type="EMBL" id="KAF3324217.1"/>
    </source>
</evidence>
<feature type="transmembrane region" description="Helical" evidence="1">
    <location>
        <begin position="81"/>
        <end position="98"/>
    </location>
</feature>